<keyword evidence="5 7" id="KW-0472">Membrane</keyword>
<accession>A0A0C1MJV1</accession>
<evidence type="ECO:0000313" key="11">
    <source>
        <dbReference type="Proteomes" id="UP000031327"/>
    </source>
</evidence>
<evidence type="ECO:0000256" key="5">
    <source>
        <dbReference type="ARBA" id="ARBA00023136"/>
    </source>
</evidence>
<dbReference type="NCBIfam" id="TIGR04211">
    <property type="entry name" value="SH3_and_anchor"/>
    <property type="match status" value="1"/>
</dbReference>
<feature type="signal peptide" evidence="8">
    <location>
        <begin position="1"/>
        <end position="20"/>
    </location>
</feature>
<evidence type="ECO:0000259" key="9">
    <source>
        <dbReference type="PROSITE" id="PS51781"/>
    </source>
</evidence>
<comment type="subcellular location">
    <subcellularLocation>
        <location evidence="1">Membrane</location>
        <topology evidence="1">Single-pass membrane protein</topology>
    </subcellularLocation>
</comment>
<evidence type="ECO:0000313" key="10">
    <source>
        <dbReference type="EMBL" id="KID54688.1"/>
    </source>
</evidence>
<evidence type="ECO:0000256" key="2">
    <source>
        <dbReference type="ARBA" id="ARBA00022692"/>
    </source>
</evidence>
<organism evidence="10 11">
    <name type="scientific">Pseudoalteromonas luteoviolacea</name>
    <dbReference type="NCBI Taxonomy" id="43657"/>
    <lineage>
        <taxon>Bacteria</taxon>
        <taxon>Pseudomonadati</taxon>
        <taxon>Pseudomonadota</taxon>
        <taxon>Gammaproteobacteria</taxon>
        <taxon>Alteromonadales</taxon>
        <taxon>Pseudoalteromonadaceae</taxon>
        <taxon>Pseudoalteromonas</taxon>
    </lineage>
</organism>
<feature type="domain" description="SH3b" evidence="9">
    <location>
        <begin position="37"/>
        <end position="102"/>
    </location>
</feature>
<feature type="chain" id="PRO_5002136025" description="SH3b domain-containing protein" evidence="8">
    <location>
        <begin position="21"/>
        <end position="207"/>
    </location>
</feature>
<evidence type="ECO:0000256" key="7">
    <source>
        <dbReference type="SAM" id="Phobius"/>
    </source>
</evidence>
<dbReference type="EMBL" id="JWIC01000010">
    <property type="protein sequence ID" value="KID54688.1"/>
    <property type="molecule type" value="Genomic_DNA"/>
</dbReference>
<protein>
    <recommendedName>
        <fullName evidence="9">SH3b domain-containing protein</fullName>
    </recommendedName>
</protein>
<name>A0A0C1MJV1_9GAMM</name>
<feature type="coiled-coil region" evidence="6">
    <location>
        <begin position="101"/>
        <end position="174"/>
    </location>
</feature>
<evidence type="ECO:0000256" key="8">
    <source>
        <dbReference type="SAM" id="SignalP"/>
    </source>
</evidence>
<dbReference type="Pfam" id="PF08239">
    <property type="entry name" value="SH3_3"/>
    <property type="match status" value="1"/>
</dbReference>
<dbReference type="GO" id="GO:0016020">
    <property type="term" value="C:membrane"/>
    <property type="evidence" value="ECO:0007669"/>
    <property type="project" value="UniProtKB-SubCell"/>
</dbReference>
<evidence type="ECO:0000256" key="4">
    <source>
        <dbReference type="ARBA" id="ARBA00022989"/>
    </source>
</evidence>
<evidence type="ECO:0000256" key="3">
    <source>
        <dbReference type="ARBA" id="ARBA00022729"/>
    </source>
</evidence>
<dbReference type="AlphaFoldDB" id="A0A0C1MJV1"/>
<keyword evidence="6" id="KW-0175">Coiled coil</keyword>
<dbReference type="RefSeq" id="WP_039611588.1">
    <property type="nucleotide sequence ID" value="NZ_JWIC01000010.1"/>
</dbReference>
<dbReference type="InterPro" id="IPR016476">
    <property type="entry name" value="SH3_dom_pro"/>
</dbReference>
<keyword evidence="2 7" id="KW-0812">Transmembrane</keyword>
<reference evidence="10 11" key="1">
    <citation type="submission" date="2014-12" db="EMBL/GenBank/DDBJ databases">
        <title>Draft Genome Sequence of Pseudoalteromonas luteoviolacea HI1.</title>
        <authorList>
            <person name="Asahina A.Y."/>
            <person name="Hadfield M.G."/>
        </authorList>
    </citation>
    <scope>NUCLEOTIDE SEQUENCE [LARGE SCALE GENOMIC DNA]</scope>
    <source>
        <strain evidence="10 11">HI1</strain>
    </source>
</reference>
<dbReference type="PROSITE" id="PS51781">
    <property type="entry name" value="SH3B"/>
    <property type="match status" value="1"/>
</dbReference>
<keyword evidence="4 7" id="KW-1133">Transmembrane helix</keyword>
<dbReference type="Gene3D" id="2.30.30.40">
    <property type="entry name" value="SH3 Domains"/>
    <property type="match status" value="1"/>
</dbReference>
<dbReference type="SMART" id="SM00287">
    <property type="entry name" value="SH3b"/>
    <property type="match status" value="1"/>
</dbReference>
<dbReference type="InterPro" id="IPR003646">
    <property type="entry name" value="SH3-like_bac-type"/>
</dbReference>
<feature type="transmembrane region" description="Helical" evidence="7">
    <location>
        <begin position="175"/>
        <end position="197"/>
    </location>
</feature>
<keyword evidence="3 8" id="KW-0732">Signal</keyword>
<dbReference type="Gene3D" id="1.20.5.4090">
    <property type="match status" value="1"/>
</dbReference>
<gene>
    <name evidence="10" type="ORF">JF50_22595</name>
</gene>
<comment type="caution">
    <text evidence="10">The sequence shown here is derived from an EMBL/GenBank/DDBJ whole genome shotgun (WGS) entry which is preliminary data.</text>
</comment>
<dbReference type="Proteomes" id="UP000031327">
    <property type="component" value="Unassembled WGS sequence"/>
</dbReference>
<dbReference type="PIRSF" id="PIRSF006158">
    <property type="entry name" value="UCP006158_SH3"/>
    <property type="match status" value="1"/>
</dbReference>
<evidence type="ECO:0000256" key="6">
    <source>
        <dbReference type="SAM" id="Coils"/>
    </source>
</evidence>
<proteinExistence type="predicted"/>
<evidence type="ECO:0000256" key="1">
    <source>
        <dbReference type="ARBA" id="ARBA00004167"/>
    </source>
</evidence>
<sequence length="207" mass="23263">MIKRLALPLLFVFAPIALHAEEDNLDAPQEQTAQQNTPNGFIVDNLYLFMHSGPGKNYRILGSIEAGTPIQITNEQDNNFVRIVDNKNRSGWVESQFVTAEPGLKRQVNQLHESLAEAERQLGDLKASVPNLQNDYALLESQNIELQKTIQDLNTQLQQQTESAQNQVKEEQHKLLAYGGGIALSGLILGVILTLFLSRRKRYDGWN</sequence>